<dbReference type="EMBL" id="CADEAL010000001">
    <property type="protein sequence ID" value="CAB1412330.1"/>
    <property type="molecule type" value="Genomic_DNA"/>
</dbReference>
<sequence length="138" mass="15312">MWASDGRRPPSGMTTVHWQSLHMGGRGVISSIKALTHCLIRREHLADRKEEIVGFPSAFSSTISCPQPKPKNFCKAAAQCRTDTRHIQLVPDRKQQGLARATVLHTTFLNTTEPLTQLDCDSPNVLVHELAGSFKPLK</sequence>
<evidence type="ECO:0000313" key="1">
    <source>
        <dbReference type="EMBL" id="CAB1412330.1"/>
    </source>
</evidence>
<organism evidence="1 2">
    <name type="scientific">Pleuronectes platessa</name>
    <name type="common">European plaice</name>
    <dbReference type="NCBI Taxonomy" id="8262"/>
    <lineage>
        <taxon>Eukaryota</taxon>
        <taxon>Metazoa</taxon>
        <taxon>Chordata</taxon>
        <taxon>Craniata</taxon>
        <taxon>Vertebrata</taxon>
        <taxon>Euteleostomi</taxon>
        <taxon>Actinopterygii</taxon>
        <taxon>Neopterygii</taxon>
        <taxon>Teleostei</taxon>
        <taxon>Neoteleostei</taxon>
        <taxon>Acanthomorphata</taxon>
        <taxon>Carangaria</taxon>
        <taxon>Pleuronectiformes</taxon>
        <taxon>Pleuronectoidei</taxon>
        <taxon>Pleuronectidae</taxon>
        <taxon>Pleuronectes</taxon>
    </lineage>
</organism>
<dbReference type="AlphaFoldDB" id="A0A9N7TFX5"/>
<keyword evidence="2" id="KW-1185">Reference proteome</keyword>
<reference evidence="1" key="1">
    <citation type="submission" date="2020-03" db="EMBL/GenBank/DDBJ databases">
        <authorList>
            <person name="Weist P."/>
        </authorList>
    </citation>
    <scope>NUCLEOTIDE SEQUENCE</scope>
</reference>
<protein>
    <submittedName>
        <fullName evidence="1">Uncharacterized protein</fullName>
    </submittedName>
</protein>
<evidence type="ECO:0000313" key="2">
    <source>
        <dbReference type="Proteomes" id="UP001153269"/>
    </source>
</evidence>
<name>A0A9N7TFX5_PLEPL</name>
<comment type="caution">
    <text evidence="1">The sequence shown here is derived from an EMBL/GenBank/DDBJ whole genome shotgun (WGS) entry which is preliminary data.</text>
</comment>
<dbReference type="Proteomes" id="UP001153269">
    <property type="component" value="Unassembled WGS sequence"/>
</dbReference>
<gene>
    <name evidence="1" type="ORF">PLEPLA_LOCUS21</name>
</gene>
<proteinExistence type="predicted"/>
<accession>A0A9N7TFX5</accession>